<feature type="compositionally biased region" description="Acidic residues" evidence="2">
    <location>
        <begin position="226"/>
        <end position="247"/>
    </location>
</feature>
<feature type="region of interest" description="Disordered" evidence="2">
    <location>
        <begin position="691"/>
        <end position="717"/>
    </location>
</feature>
<keyword evidence="1" id="KW-0175">Coiled coil</keyword>
<feature type="compositionally biased region" description="Basic and acidic residues" evidence="2">
    <location>
        <begin position="1253"/>
        <end position="1268"/>
    </location>
</feature>
<feature type="compositionally biased region" description="Basic and acidic residues" evidence="2">
    <location>
        <begin position="341"/>
        <end position="350"/>
    </location>
</feature>
<comment type="caution">
    <text evidence="3">The sequence shown here is derived from an EMBL/GenBank/DDBJ whole genome shotgun (WGS) entry which is preliminary data.</text>
</comment>
<gene>
    <name evidence="3" type="ORF">OS493_035904</name>
</gene>
<feature type="region of interest" description="Disordered" evidence="2">
    <location>
        <begin position="1199"/>
        <end position="1289"/>
    </location>
</feature>
<proteinExistence type="predicted"/>
<reference evidence="3" key="1">
    <citation type="submission" date="2023-01" db="EMBL/GenBank/DDBJ databases">
        <title>Genome assembly of the deep-sea coral Lophelia pertusa.</title>
        <authorList>
            <person name="Herrera S."/>
            <person name="Cordes E."/>
        </authorList>
    </citation>
    <scope>NUCLEOTIDE SEQUENCE</scope>
    <source>
        <strain evidence="3">USNM1676648</strain>
        <tissue evidence="3">Polyp</tissue>
    </source>
</reference>
<feature type="coiled-coil region" evidence="1">
    <location>
        <begin position="439"/>
        <end position="487"/>
    </location>
</feature>
<dbReference type="Proteomes" id="UP001163046">
    <property type="component" value="Unassembled WGS sequence"/>
</dbReference>
<evidence type="ECO:0000256" key="2">
    <source>
        <dbReference type="SAM" id="MobiDB-lite"/>
    </source>
</evidence>
<organism evidence="3 4">
    <name type="scientific">Desmophyllum pertusum</name>
    <dbReference type="NCBI Taxonomy" id="174260"/>
    <lineage>
        <taxon>Eukaryota</taxon>
        <taxon>Metazoa</taxon>
        <taxon>Cnidaria</taxon>
        <taxon>Anthozoa</taxon>
        <taxon>Hexacorallia</taxon>
        <taxon>Scleractinia</taxon>
        <taxon>Caryophylliina</taxon>
        <taxon>Caryophylliidae</taxon>
        <taxon>Desmophyllum</taxon>
    </lineage>
</organism>
<feature type="region of interest" description="Disordered" evidence="2">
    <location>
        <begin position="978"/>
        <end position="1017"/>
    </location>
</feature>
<feature type="region of interest" description="Disordered" evidence="2">
    <location>
        <begin position="1"/>
        <end position="432"/>
    </location>
</feature>
<keyword evidence="4" id="KW-1185">Reference proteome</keyword>
<evidence type="ECO:0000313" key="4">
    <source>
        <dbReference type="Proteomes" id="UP001163046"/>
    </source>
</evidence>
<feature type="compositionally biased region" description="Basic and acidic residues" evidence="2">
    <location>
        <begin position="248"/>
        <end position="331"/>
    </location>
</feature>
<dbReference type="EMBL" id="MU826406">
    <property type="protein sequence ID" value="KAJ7376243.1"/>
    <property type="molecule type" value="Genomic_DNA"/>
</dbReference>
<feature type="compositionally biased region" description="Basic and acidic residues" evidence="2">
    <location>
        <begin position="357"/>
        <end position="373"/>
    </location>
</feature>
<feature type="compositionally biased region" description="Basic and acidic residues" evidence="2">
    <location>
        <begin position="14"/>
        <end position="47"/>
    </location>
</feature>
<feature type="region of interest" description="Disordered" evidence="2">
    <location>
        <begin position="608"/>
        <end position="629"/>
    </location>
</feature>
<feature type="compositionally biased region" description="Acidic residues" evidence="2">
    <location>
        <begin position="121"/>
        <end position="138"/>
    </location>
</feature>
<evidence type="ECO:0000313" key="3">
    <source>
        <dbReference type="EMBL" id="KAJ7376243.1"/>
    </source>
</evidence>
<feature type="compositionally biased region" description="Basic and acidic residues" evidence="2">
    <location>
        <begin position="209"/>
        <end position="225"/>
    </location>
</feature>
<feature type="compositionally biased region" description="Basic and acidic residues" evidence="2">
    <location>
        <begin position="691"/>
        <end position="701"/>
    </location>
</feature>
<feature type="compositionally biased region" description="Basic and acidic residues" evidence="2">
    <location>
        <begin position="156"/>
        <end position="172"/>
    </location>
</feature>
<feature type="compositionally biased region" description="Acidic residues" evidence="2">
    <location>
        <begin position="702"/>
        <end position="711"/>
    </location>
</feature>
<feature type="compositionally biased region" description="Basic and acidic residues" evidence="2">
    <location>
        <begin position="979"/>
        <end position="1011"/>
    </location>
</feature>
<feature type="compositionally biased region" description="Basic and acidic residues" evidence="2">
    <location>
        <begin position="1199"/>
        <end position="1246"/>
    </location>
</feature>
<feature type="region of interest" description="Disordered" evidence="2">
    <location>
        <begin position="1094"/>
        <end position="1133"/>
    </location>
</feature>
<sequence>MEAKTDTETEQVLSEDKDDRPGKTDKDSGELEDKTDDEGTKEQKSPKITEYNDSEAEITPFEKQRAEESIMAEAEDVDDIDGRNSDAEIKSKDDASIEKPLDEENKKPTTDKEEASRGNEDQEEDGDIKEDILAEEAEINANDASLGKLLSQNNETPKEVREEASQGSKDQDKDGDEVQTDKEEMLTEAGQVDDGSYEKPPHQNIETPTEDRREASQKRKDADKIDGDEEEADKGDILTEAEDDDDIDKLKGDDRISHDDRNSKDVTEGEAGRDKKGLDRDNTEYEVKQKEEKPVIHKEDEAHKPLDDHDEVATETRETEKINQKDEKPEDYAECEVEPEFESKLSDANELKMNIKPSHESPKEDEILKRNEQDENGDENLAVSEDIQEYDRLSDKSDGQSQTAEEEDEELSFQRSKGFVNEIPELSDEKGKEDNLVALESLNDLYAEKEQLNDELKQVDSQLKELAATGNDKLEDLNKRLDDEELNLLHSLGEIDKHLKKNDNKELMEHLLKEKEDVCTKLDEINNLLNEQKEAMAELGSKDVHTVPGLMCKKDVLKDDLSEKERQLSYKSKMLEAAKKASGKEKENLETSLNSLTAQLAALEDGMRDSDNDAFPYRPKESNKELPSEIVSLVKSKADAENESEKLEKEIKKTENDIGRYGRILEEQRDRLQPFQRKRARIEDSLDWASKADEITSKASEEDIEDGVEDPVYDKSENDALLTDKTDLVDDVEAISERHLEIEKKIEELDFAISNLELPYVLEQELTKDIPTAEKVGIVHQVMDRAEEDLECLEANIVEEQSALREAGFSDPIRLTQHLQEKEKLKKDIDKLDNYQSAMTGSKDEVDHPEVKQLESLLLQKESLEEKAHKLDGEISDEQRNFLEARQFKSTGKVNAESESNIKELIDTKDTSGKDLQETNEKILQTLSTGGLKGPQAEFIEECVERKVRLEDEIDKLQDKIDDETVRAAEMLRPQRLFTQERKELHQKQKEREETVKEKAESVAEAKRREQDPDEVEDALGQVIREKISVDEKLQKIIEYENDGRGRTLPLTFRKHEERLTEARNPEQDPGQVNDNLDHDHVIGEKTIQTLQDENDGSETTIPALKAPHAEGEADTVSENRHSDENLDEKRRELEDNLREIENRLYNLLPSSGPSDGLETGDLENIKSLAAEKVKLEEDIQQAKLLEDLLNEKEALLQEKRCGKDANKDGRERKTQLGGELKKLNELTERRENELQKIETKMDDKKKKLQQLNDDKEKTGPKIGTSERRYRKGKERSRGFLSGRTYKQE</sequence>
<feature type="compositionally biased region" description="Basic and acidic residues" evidence="2">
    <location>
        <begin position="80"/>
        <end position="120"/>
    </location>
</feature>
<protein>
    <submittedName>
        <fullName evidence="3">Uncharacterized protein</fullName>
    </submittedName>
</protein>
<feature type="compositionally biased region" description="Basic and acidic residues" evidence="2">
    <location>
        <begin position="389"/>
        <end position="398"/>
    </location>
</feature>
<accession>A0A9X0CVW8</accession>
<feature type="compositionally biased region" description="Basic and acidic residues" evidence="2">
    <location>
        <begin position="618"/>
        <end position="627"/>
    </location>
</feature>
<feature type="compositionally biased region" description="Basic and acidic residues" evidence="2">
    <location>
        <begin position="1108"/>
        <end position="1133"/>
    </location>
</feature>
<feature type="coiled-coil region" evidence="1">
    <location>
        <begin position="783"/>
        <end position="881"/>
    </location>
</feature>
<evidence type="ECO:0000256" key="1">
    <source>
        <dbReference type="SAM" id="Coils"/>
    </source>
</evidence>
<name>A0A9X0CVW8_9CNID</name>